<keyword evidence="4" id="KW-1185">Reference proteome</keyword>
<sequence>MNVLPPFEPHIRPIGSLSSSFAQSILGKYGFSHDQYLDLLRLVFRELELLESDGDREELKELAAQLRVEIEQVERQISATNQAVRALPGSGAIHLHTLKTHIINQFRVLKQEVMRQVTLDRRSARSMVDRAEHRSRLIEVKRTLQALLQQTSLQGRAAQVPFGMPNPAHLSDTRQAIPAVDAHLQHVEQIDLSRDTGSSRSEATLQHLRTAADQGLAWERPVLDVLQAVKRQHPHLTDLRPFATYLTNQIRLHRRQASHLTITDLLGHQPSQSRKLVDKRHYLHLMLNQQVLEELRRSRLQTGFDLDFVEAERLERSLGGLDAVDRTAVRRQPERIEFEQIEEADLIRVRHLADEFGLHNLMQVGRLIDRYSMTPLIGLKRVIQQVSSSELAEIPSLVHSLQEHDHTSIKLLLKELSAVDRTSLDRLLVALQTTDVVKVSQLVRSVDRADLVRLSRLISELRTTSLGEAHHLIDELRTADLSGLDRLITTLKTIDRTHLTQLLHTLSAQAPQAPQALEIGELRSLAQTLDKVDLSTATQLADGRSGSGLQRTSELLHTIRSVDFNRASGWIDAISRVDHQAHSGWSGAQVVTDMIKLRSWVDMLVSNELTTTANLIDVVTDVDQNQVTNVVNMLVATDQAEDFLSADIVFADKQVASPSIEGILDAKNVLQQLQEFSPTAVHRITALLAELRATQVGRLTDALEQLGADALIRTTTVFDSLQSTEFASTVEMIDKLIATDRSKVSNLIKRLDTQSLANATKLIETIQTADIEDAANLISQLNRSEIKSATHLIEALQSAEVSEMTKLIHTCTTTNVTKAMNLIETLTHTDWNKATDSIELLSMKELSQVSEFIAELVATDVHDITKLISNLSVRQVNQAVNLISTLSSTDVAKVTKLITTSSYTDFMKSIEIIDRLSERNTARSSQLLRLLEMSDQERRADWMQVENIADSRHAIDGIGARSAIARLNAFHAESRIGSAEIATAARQISRMYAARPFASSRIEPTALAPAVSFQELIEATKLIYDLRTSSSESFARLRGFDPAQIGNAAKLLAVFASFEAKQIDRLTGALRDADVTTVTRLINSTSIKTVQDVTEILHALNAEQVERVTQLIHELRRTSITLATDVQSANQSELRHLAERSLASKAERPMSPERAEAFKLIDAAVTASGGAEKLLRSTNLSTAITEQINDFLSRQMTSTTLLTDWQAIVGEVDRAELQQAMKALQSGDWNDQLVAVNRAGRLQATKAGQSGDWSDKFAAVNRAGLQQAMKALQTGDWSDQLVSVNRAGLQQAMKALQAGDWSDQLVSVNRAGLQQVMKALQTGDWSDQLVAVNRAVLQQVMKTLQAGDWRDKFVSVNRAGLQQVMKALQAGDWSDQLVSVNLVGLQQVMKALQAGDWSNQLVAVNRTGLLQATKALQVGDWNDKLVAVNRAGLLQATKALQTGDWSDQLVAVNRADLPQARRAERSSDLMDRRGAADRASRERERSKALLSSSMIQIADRFGRRQTAGTSVLQDRSPQRQNADHFGAQQGLIRASDLVNRLSTLGIVEHAGRQEAKEIALWTDRITKLASADRTSLHRVKSMTLMTDMTSAIRSADLTNSGQLQKRAGVDRHAPERMIAERSVHGMADRTYEPLLIRRQHADQAGKGVRPFLSGDSPIDAPRGGADAERRAIQRADSFTGYEEELPFTLHRSTWTSQNSFTADDQANIEYRKPPSAEQVTTAIQQSEPVQPAFEEQELKQGNLLANIDLESLVDHLYQELEKKIEFERSIRGL</sequence>
<keyword evidence="1" id="KW-0175">Coiled coil</keyword>
<dbReference type="RefSeq" id="WP_386047802.1">
    <property type="nucleotide sequence ID" value="NZ_JBHUIO010000009.1"/>
</dbReference>
<protein>
    <submittedName>
        <fullName evidence="3">Uncharacterized protein</fullName>
    </submittedName>
</protein>
<evidence type="ECO:0000256" key="1">
    <source>
        <dbReference type="SAM" id="Coils"/>
    </source>
</evidence>
<proteinExistence type="predicted"/>
<evidence type="ECO:0000313" key="4">
    <source>
        <dbReference type="Proteomes" id="UP001597343"/>
    </source>
</evidence>
<evidence type="ECO:0000256" key="2">
    <source>
        <dbReference type="SAM" id="MobiDB-lite"/>
    </source>
</evidence>
<reference evidence="4" key="1">
    <citation type="journal article" date="2019" name="Int. J. Syst. Evol. Microbiol.">
        <title>The Global Catalogue of Microorganisms (GCM) 10K type strain sequencing project: providing services to taxonomists for standard genome sequencing and annotation.</title>
        <authorList>
            <consortium name="The Broad Institute Genomics Platform"/>
            <consortium name="The Broad Institute Genome Sequencing Center for Infectious Disease"/>
            <person name="Wu L."/>
            <person name="Ma J."/>
        </authorList>
    </citation>
    <scope>NUCLEOTIDE SEQUENCE [LARGE SCALE GENOMIC DNA]</scope>
    <source>
        <strain evidence="4">CGMCC 1.13574</strain>
    </source>
</reference>
<evidence type="ECO:0000313" key="3">
    <source>
        <dbReference type="EMBL" id="MFD2171194.1"/>
    </source>
</evidence>
<dbReference type="EMBL" id="JBHUIO010000009">
    <property type="protein sequence ID" value="MFD2171194.1"/>
    <property type="molecule type" value="Genomic_DNA"/>
</dbReference>
<dbReference type="Proteomes" id="UP001597343">
    <property type="component" value="Unassembled WGS sequence"/>
</dbReference>
<feature type="coiled-coil region" evidence="1">
    <location>
        <begin position="56"/>
        <end position="83"/>
    </location>
</feature>
<accession>A0ABW5A0S0</accession>
<organism evidence="3 4">
    <name type="scientific">Tumebacillus lipolyticus</name>
    <dbReference type="NCBI Taxonomy" id="1280370"/>
    <lineage>
        <taxon>Bacteria</taxon>
        <taxon>Bacillati</taxon>
        <taxon>Bacillota</taxon>
        <taxon>Bacilli</taxon>
        <taxon>Bacillales</taxon>
        <taxon>Alicyclobacillaceae</taxon>
        <taxon>Tumebacillus</taxon>
    </lineage>
</organism>
<feature type="region of interest" description="Disordered" evidence="2">
    <location>
        <begin position="1462"/>
        <end position="1487"/>
    </location>
</feature>
<gene>
    <name evidence="3" type="ORF">ACFSOY_14595</name>
</gene>
<name>A0ABW5A0S0_9BACL</name>
<comment type="caution">
    <text evidence="3">The sequence shown here is derived from an EMBL/GenBank/DDBJ whole genome shotgun (WGS) entry which is preliminary data.</text>
</comment>